<proteinExistence type="predicted"/>
<reference evidence="1" key="1">
    <citation type="journal article" date="2021" name="J. Hered.">
        <title>Genome Assembly of Salicaceae Populus deltoides (Eastern Cottonwood) I-69 Based on Nanopore Sequencing and Hi-C Technologies.</title>
        <authorList>
            <person name="Bai S."/>
            <person name="Wu H."/>
            <person name="Zhang J."/>
            <person name="Pan Z."/>
            <person name="Zhao W."/>
            <person name="Li Z."/>
            <person name="Tong C."/>
        </authorList>
    </citation>
    <scope>NUCLEOTIDE SEQUENCE</scope>
    <source>
        <tissue evidence="1">Leaf</tissue>
    </source>
</reference>
<dbReference type="EMBL" id="JACEGQ020000002">
    <property type="protein sequence ID" value="KAH8515351.1"/>
    <property type="molecule type" value="Genomic_DNA"/>
</dbReference>
<dbReference type="AlphaFoldDB" id="A0A8T2ZDK0"/>
<gene>
    <name evidence="1" type="ORF">H0E87_003993</name>
</gene>
<sequence length="189" mass="20762">MLRKNSIKELGFIPNIVTAVGYATLPCVSRELAESCSHFVTTIVMQDDIIHRLSAASLARLINEILQTDRMSVVEKEDWKSVIGLVTNAKQVISSVQDVAHKLVDYARFGSKKNSSDQGISMNGATGHGVGSNLWSWNSRTPSTEQRYQRPLSLNQAVFGGVISNGEAVLQYLESDNVRKEGLEAAWVP</sequence>
<organism evidence="1 2">
    <name type="scientific">Populus deltoides</name>
    <name type="common">Eastern poplar</name>
    <name type="synonym">Eastern cottonwood</name>
    <dbReference type="NCBI Taxonomy" id="3696"/>
    <lineage>
        <taxon>Eukaryota</taxon>
        <taxon>Viridiplantae</taxon>
        <taxon>Streptophyta</taxon>
        <taxon>Embryophyta</taxon>
        <taxon>Tracheophyta</taxon>
        <taxon>Spermatophyta</taxon>
        <taxon>Magnoliopsida</taxon>
        <taxon>eudicotyledons</taxon>
        <taxon>Gunneridae</taxon>
        <taxon>Pentapetalae</taxon>
        <taxon>rosids</taxon>
        <taxon>fabids</taxon>
        <taxon>Malpighiales</taxon>
        <taxon>Salicaceae</taxon>
        <taxon>Saliceae</taxon>
        <taxon>Populus</taxon>
    </lineage>
</organism>
<dbReference type="Proteomes" id="UP000807159">
    <property type="component" value="Chromosome 2"/>
</dbReference>
<name>A0A8T2ZDK0_POPDE</name>
<keyword evidence="2" id="KW-1185">Reference proteome</keyword>
<dbReference type="PANTHER" id="PTHR47418">
    <property type="entry name" value="ALPHA/BETA-HYDROLASES SUPERFAMILY PROTEIN"/>
    <property type="match status" value="1"/>
</dbReference>
<evidence type="ECO:0000313" key="2">
    <source>
        <dbReference type="Proteomes" id="UP000807159"/>
    </source>
</evidence>
<protein>
    <submittedName>
        <fullName evidence="1">Uncharacterized protein</fullName>
    </submittedName>
</protein>
<evidence type="ECO:0000313" key="1">
    <source>
        <dbReference type="EMBL" id="KAH8515351.1"/>
    </source>
</evidence>
<comment type="caution">
    <text evidence="1">The sequence shown here is derived from an EMBL/GenBank/DDBJ whole genome shotgun (WGS) entry which is preliminary data.</text>
</comment>
<accession>A0A8T2ZDK0</accession>